<gene>
    <name evidence="5" type="ORF">SAMN04488121_101763</name>
</gene>
<dbReference type="RefSeq" id="WP_089828884.1">
    <property type="nucleotide sequence ID" value="NZ_FNBN01000001.1"/>
</dbReference>
<dbReference type="SMART" id="SM00710">
    <property type="entry name" value="PbH1"/>
    <property type="match status" value="10"/>
</dbReference>
<dbReference type="EMBL" id="FNBN01000001">
    <property type="protein sequence ID" value="SDF09254.1"/>
    <property type="molecule type" value="Genomic_DNA"/>
</dbReference>
<dbReference type="InterPro" id="IPR006626">
    <property type="entry name" value="PbH1"/>
</dbReference>
<dbReference type="InterPro" id="IPR051550">
    <property type="entry name" value="SCF-Subunits/Alg-Epimerases"/>
</dbReference>
<keyword evidence="2" id="KW-0677">Repeat</keyword>
<dbReference type="Gene3D" id="2.160.20.10">
    <property type="entry name" value="Single-stranded right-handed beta-helix, Pectin lyase-like"/>
    <property type="match status" value="2"/>
</dbReference>
<evidence type="ECO:0000256" key="2">
    <source>
        <dbReference type="ARBA" id="ARBA00022737"/>
    </source>
</evidence>
<dbReference type="InterPro" id="IPR012334">
    <property type="entry name" value="Pectin_lyas_fold"/>
</dbReference>
<dbReference type="STRING" id="104663.SAMN04488121_101763"/>
<dbReference type="NCBIfam" id="TIGR03804">
    <property type="entry name" value="para_beta_helix"/>
    <property type="match status" value="2"/>
</dbReference>
<dbReference type="PANTHER" id="PTHR22990">
    <property type="entry name" value="F-BOX ONLY PROTEIN"/>
    <property type="match status" value="1"/>
</dbReference>
<organism evidence="5 6">
    <name type="scientific">Chitinophaga filiformis</name>
    <name type="common">Myxococcus filiformis</name>
    <name type="synonym">Flexibacter filiformis</name>
    <dbReference type="NCBI Taxonomy" id="104663"/>
    <lineage>
        <taxon>Bacteria</taxon>
        <taxon>Pseudomonadati</taxon>
        <taxon>Bacteroidota</taxon>
        <taxon>Chitinophagia</taxon>
        <taxon>Chitinophagales</taxon>
        <taxon>Chitinophagaceae</taxon>
        <taxon>Chitinophaga</taxon>
    </lineage>
</organism>
<dbReference type="Pfam" id="PF05048">
    <property type="entry name" value="NosD"/>
    <property type="match status" value="2"/>
</dbReference>
<dbReference type="SUPFAM" id="SSF51126">
    <property type="entry name" value="Pectin lyase-like"/>
    <property type="match status" value="1"/>
</dbReference>
<evidence type="ECO:0000256" key="1">
    <source>
        <dbReference type="ARBA" id="ARBA00004906"/>
    </source>
</evidence>
<evidence type="ECO:0000313" key="5">
    <source>
        <dbReference type="EMBL" id="SDF09254.1"/>
    </source>
</evidence>
<dbReference type="InterPro" id="IPR007742">
    <property type="entry name" value="NosD_dom"/>
</dbReference>
<name>A0A1G7I9U9_CHIFI</name>
<dbReference type="PANTHER" id="PTHR22990:SF15">
    <property type="entry name" value="F-BOX ONLY PROTEIN 10"/>
    <property type="match status" value="1"/>
</dbReference>
<accession>A0A1G7I9U9</accession>
<dbReference type="InterPro" id="IPR022441">
    <property type="entry name" value="Para_beta_helix_rpt-2"/>
</dbReference>
<evidence type="ECO:0000313" key="6">
    <source>
        <dbReference type="Proteomes" id="UP000199045"/>
    </source>
</evidence>
<dbReference type="InterPro" id="IPR026464">
    <property type="entry name" value="NosD_copper_fam"/>
</dbReference>
<dbReference type="InterPro" id="IPR011050">
    <property type="entry name" value="Pectin_lyase_fold/virulence"/>
</dbReference>
<evidence type="ECO:0000259" key="4">
    <source>
        <dbReference type="SMART" id="SM00722"/>
    </source>
</evidence>
<protein>
    <submittedName>
        <fullName evidence="5">Nitrous oxidase accessory protein</fullName>
    </submittedName>
</protein>
<reference evidence="5 6" key="1">
    <citation type="submission" date="2016-10" db="EMBL/GenBank/DDBJ databases">
        <authorList>
            <person name="de Groot N.N."/>
        </authorList>
    </citation>
    <scope>NUCLEOTIDE SEQUENCE [LARGE SCALE GENOMIC DNA]</scope>
    <source>
        <strain evidence="5 6">DSM 527</strain>
    </source>
</reference>
<feature type="domain" description="Carbohydrate-binding/sugar hydrolysis" evidence="4">
    <location>
        <begin position="47"/>
        <end position="186"/>
    </location>
</feature>
<dbReference type="OrthoDB" id="9767990at2"/>
<keyword evidence="3" id="KW-0833">Ubl conjugation pathway</keyword>
<feature type="domain" description="Carbohydrate-binding/sugar hydrolysis" evidence="4">
    <location>
        <begin position="193"/>
        <end position="353"/>
    </location>
</feature>
<comment type="pathway">
    <text evidence="1">Protein modification; protein ubiquitination.</text>
</comment>
<evidence type="ECO:0000256" key="3">
    <source>
        <dbReference type="ARBA" id="ARBA00022786"/>
    </source>
</evidence>
<dbReference type="SMART" id="SM00722">
    <property type="entry name" value="CASH"/>
    <property type="match status" value="2"/>
</dbReference>
<dbReference type="NCBIfam" id="TIGR04247">
    <property type="entry name" value="NosD_copper_fam"/>
    <property type="match status" value="1"/>
</dbReference>
<proteinExistence type="predicted"/>
<dbReference type="InterPro" id="IPR006633">
    <property type="entry name" value="Carb-bd_sugar_hydrolysis-dom"/>
</dbReference>
<dbReference type="Proteomes" id="UP000199045">
    <property type="component" value="Unassembled WGS sequence"/>
</dbReference>
<dbReference type="AlphaFoldDB" id="A0A1G7I9U9"/>
<sequence>MTPYKLIILLLLFLPGLSRAKSVKVYPGRNSFQKAINAAKRNDTLLLQPGLYKEHDILINKKLVVIGVQYPVIDGEHTSQVIFITADSVILQGLQVQNTGRSSMTDMAAIRVQDANHVTVRNNKAFNNTYGIYLQNAGFTVVQNNTIQSSSADELNSGNGIHAWKCYDLLIAGNDISGHRDGIYFEFVTTSSITRNISHNNVRYGLHFMFSHNDTYTNNRFSDNGSGVAVMYSKGVTMTSNIFQRNWGDAAYGILLKEIADSKIHHNQFLKNTVGLYMESTTKIAVNDNQFTENGWGIKVMASCSGSDFTRNNFTGNSFDVATNGTTMLNHFSENFWDKYDGYDLDKDGKGDVPYYPVSVYSVVSERVPTAMILYRSFLTGIMDQVEKVMPSIIPDQLKDDTPRMKKWKL</sequence>